<dbReference type="KEGG" id="psim:KR76_14465"/>
<evidence type="ECO:0000256" key="1">
    <source>
        <dbReference type="ARBA" id="ARBA00008898"/>
    </source>
</evidence>
<accession>A0A0A1DWV4</accession>
<dbReference type="InterPro" id="IPR012349">
    <property type="entry name" value="Split_barrel_FMN-bd"/>
</dbReference>
<gene>
    <name evidence="3" type="ORF">KR76_14465</name>
</gene>
<evidence type="ECO:0000313" key="4">
    <source>
        <dbReference type="Proteomes" id="UP000030300"/>
    </source>
</evidence>
<name>A0A0A1DWV4_NOCSI</name>
<dbReference type="STRING" id="2045.KR76_14465"/>
<dbReference type="Proteomes" id="UP000030300">
    <property type="component" value="Chromosome"/>
</dbReference>
<dbReference type="eggNOG" id="COG1853">
    <property type="taxonomic scope" value="Bacteria"/>
</dbReference>
<dbReference type="InterPro" id="IPR050268">
    <property type="entry name" value="NADH-dep_flavin_reductase"/>
</dbReference>
<keyword evidence="2 3" id="KW-0560">Oxidoreductase</keyword>
<dbReference type="Pfam" id="PF01613">
    <property type="entry name" value="Flavin_Reduct"/>
    <property type="match status" value="1"/>
</dbReference>
<evidence type="ECO:0000313" key="3">
    <source>
        <dbReference type="EMBL" id="AIY19945.2"/>
    </source>
</evidence>
<organism evidence="3 4">
    <name type="scientific">Nocardioides simplex</name>
    <name type="common">Arthrobacter simplex</name>
    <dbReference type="NCBI Taxonomy" id="2045"/>
    <lineage>
        <taxon>Bacteria</taxon>
        <taxon>Bacillati</taxon>
        <taxon>Actinomycetota</taxon>
        <taxon>Actinomycetes</taxon>
        <taxon>Propionibacteriales</taxon>
        <taxon>Nocardioidaceae</taxon>
        <taxon>Pimelobacter</taxon>
    </lineage>
</organism>
<dbReference type="SMART" id="SM00903">
    <property type="entry name" value="Flavin_Reduct"/>
    <property type="match status" value="1"/>
</dbReference>
<comment type="similarity">
    <text evidence="1">Belongs to the non-flavoprotein flavin reductase family.</text>
</comment>
<dbReference type="HOGENOM" id="CLU_059021_1_0_11"/>
<dbReference type="GO" id="GO:0010181">
    <property type="term" value="F:FMN binding"/>
    <property type="evidence" value="ECO:0007669"/>
    <property type="project" value="InterPro"/>
</dbReference>
<dbReference type="PANTHER" id="PTHR30466:SF11">
    <property type="entry name" value="FLAVIN-DEPENDENT MONOOXYGENASE, REDUCTASE SUBUNIT HSAB"/>
    <property type="match status" value="1"/>
</dbReference>
<dbReference type="InterPro" id="IPR002563">
    <property type="entry name" value="Flavin_Rdtase-like_dom"/>
</dbReference>
<keyword evidence="4" id="KW-1185">Reference proteome</keyword>
<evidence type="ECO:0000256" key="2">
    <source>
        <dbReference type="ARBA" id="ARBA00023002"/>
    </source>
</evidence>
<dbReference type="AlphaFoldDB" id="A0A0A1DWV4"/>
<dbReference type="EC" id="1.14.13.-" evidence="3"/>
<dbReference type="SUPFAM" id="SSF50475">
    <property type="entry name" value="FMN-binding split barrel"/>
    <property type="match status" value="1"/>
</dbReference>
<dbReference type="PANTHER" id="PTHR30466">
    <property type="entry name" value="FLAVIN REDUCTASE"/>
    <property type="match status" value="1"/>
</dbReference>
<reference evidence="3 4" key="1">
    <citation type="journal article" date="2015" name="Genome Announc.">
        <title>Complete Genome Sequence of Steroid-Transforming Nocardioides simplex VKM Ac-2033D.</title>
        <authorList>
            <person name="Shtratnikova V.Y."/>
            <person name="Schelkunov M.I."/>
            <person name="Pekov Y.A."/>
            <person name="Fokina V.V."/>
            <person name="Logacheva M.D."/>
            <person name="Sokolov S.L."/>
            <person name="Bragin E.Y."/>
            <person name="Ashapkin V.V."/>
            <person name="Donova M.V."/>
        </authorList>
    </citation>
    <scope>NUCLEOTIDE SEQUENCE [LARGE SCALE GENOMIC DNA]</scope>
    <source>
        <strain evidence="3 4">VKM Ac-2033D</strain>
    </source>
</reference>
<proteinExistence type="inferred from homology"/>
<dbReference type="GO" id="GO:0042602">
    <property type="term" value="F:riboflavin reductase (NADPH) activity"/>
    <property type="evidence" value="ECO:0007669"/>
    <property type="project" value="TreeGrafter"/>
</dbReference>
<dbReference type="Gene3D" id="2.30.110.10">
    <property type="entry name" value="Electron Transport, Fmn-binding Protein, Chain A"/>
    <property type="match status" value="1"/>
</dbReference>
<sequence>MGDVSEIPDGISSDARDTWPHPELIQSWLGDAEVDFELRPGEEVAVHDDPEAQAAARRFRDVLGCFASGIAVVTTMSGDEPVGITCQSFSSVSLDPPLITFIPARSSRAWPLIQRAGRFCVNILAADQEHVSGQMATKGVDKFAGIDWTPAAATGSPVITGTLAHLDCTIHAVYEGGDHFIVVGRVEHLETHDPQAAVTEPLLFFKGRYRTTDTANTAS</sequence>
<protein>
    <submittedName>
        <fullName evidence="3">Flavin reductase</fullName>
        <ecNumber evidence="3">1.14.13.-</ecNumber>
    </submittedName>
</protein>
<dbReference type="EMBL" id="CP009896">
    <property type="protein sequence ID" value="AIY19945.2"/>
    <property type="molecule type" value="Genomic_DNA"/>
</dbReference>